<accession>A0AA38MS43</accession>
<comment type="caution">
    <text evidence="2">The sequence shown here is derived from an EMBL/GenBank/DDBJ whole genome shotgun (WGS) entry which is preliminary data.</text>
</comment>
<feature type="region of interest" description="Disordered" evidence="1">
    <location>
        <begin position="35"/>
        <end position="64"/>
    </location>
</feature>
<organism evidence="2 3">
    <name type="scientific">Zophobas morio</name>
    <dbReference type="NCBI Taxonomy" id="2755281"/>
    <lineage>
        <taxon>Eukaryota</taxon>
        <taxon>Metazoa</taxon>
        <taxon>Ecdysozoa</taxon>
        <taxon>Arthropoda</taxon>
        <taxon>Hexapoda</taxon>
        <taxon>Insecta</taxon>
        <taxon>Pterygota</taxon>
        <taxon>Neoptera</taxon>
        <taxon>Endopterygota</taxon>
        <taxon>Coleoptera</taxon>
        <taxon>Polyphaga</taxon>
        <taxon>Cucujiformia</taxon>
        <taxon>Tenebrionidae</taxon>
        <taxon>Zophobas</taxon>
    </lineage>
</organism>
<evidence type="ECO:0000313" key="2">
    <source>
        <dbReference type="EMBL" id="KAJ3665303.1"/>
    </source>
</evidence>
<dbReference type="EMBL" id="JALNTZ010000001">
    <property type="protein sequence ID" value="KAJ3665303.1"/>
    <property type="molecule type" value="Genomic_DNA"/>
</dbReference>
<dbReference type="AlphaFoldDB" id="A0AA38MS43"/>
<keyword evidence="3" id="KW-1185">Reference proteome</keyword>
<dbReference type="Proteomes" id="UP001168821">
    <property type="component" value="Unassembled WGS sequence"/>
</dbReference>
<evidence type="ECO:0000313" key="3">
    <source>
        <dbReference type="Proteomes" id="UP001168821"/>
    </source>
</evidence>
<sequence>MDTRTGHTAGMLDRDQRTAKIHTFDRHVVPVKEHEDPQTVLTRQNETVSQRVPGRTSPHSSCKTRKSNNFWKSLSRLKQALIVSAYLTLLTFPIAQSAPTIRKPMSSREKSDPKWLNPCGMGSLNGAAPEHRMPDSKLIEQIASIAQIAESKAKTFQIDFADKLFNMKVGQLHTYYADKDYAWLPMEEIPKKLNEQVPQDHLQSLEFKQTLLKVYVYLQKIAVGMEQVVWDEEDRNGEFKSSFAATEDFLHNVLCEIHTAIIENDLTVEETVTRDLMGEEYRNMDDTNKNVRNWIIYRDYLNMLEYIVQVFNHFKANSSK</sequence>
<reference evidence="2" key="1">
    <citation type="journal article" date="2023" name="G3 (Bethesda)">
        <title>Whole genome assemblies of Zophobas morio and Tenebrio molitor.</title>
        <authorList>
            <person name="Kaur S."/>
            <person name="Stinson S.A."/>
            <person name="diCenzo G.C."/>
        </authorList>
    </citation>
    <scope>NUCLEOTIDE SEQUENCE</scope>
    <source>
        <strain evidence="2">QUZm001</strain>
    </source>
</reference>
<gene>
    <name evidence="2" type="ORF">Zmor_000804</name>
</gene>
<feature type="compositionally biased region" description="Polar residues" evidence="1">
    <location>
        <begin position="39"/>
        <end position="50"/>
    </location>
</feature>
<protein>
    <submittedName>
        <fullName evidence="2">Uncharacterized protein</fullName>
    </submittedName>
</protein>
<name>A0AA38MS43_9CUCU</name>
<evidence type="ECO:0000256" key="1">
    <source>
        <dbReference type="SAM" id="MobiDB-lite"/>
    </source>
</evidence>
<proteinExistence type="predicted"/>